<dbReference type="InterPro" id="IPR036396">
    <property type="entry name" value="Cyt_P450_sf"/>
</dbReference>
<dbReference type="InterPro" id="IPR050651">
    <property type="entry name" value="Plant_Cytochrome_P450_Monoox"/>
</dbReference>
<evidence type="ECO:0000256" key="4">
    <source>
        <dbReference type="ARBA" id="ARBA00022723"/>
    </source>
</evidence>
<dbReference type="GO" id="GO:0016705">
    <property type="term" value="F:oxidoreductase activity, acting on paired donors, with incorporation or reduction of molecular oxygen"/>
    <property type="evidence" value="ECO:0007669"/>
    <property type="project" value="InterPro"/>
</dbReference>
<dbReference type="Pfam" id="PF00067">
    <property type="entry name" value="p450"/>
    <property type="match status" value="1"/>
</dbReference>
<dbReference type="GO" id="GO:0005506">
    <property type="term" value="F:iron ion binding"/>
    <property type="evidence" value="ECO:0007669"/>
    <property type="project" value="InterPro"/>
</dbReference>
<dbReference type="PROSITE" id="PS00086">
    <property type="entry name" value="CYTOCHROME_P450"/>
    <property type="match status" value="1"/>
</dbReference>
<reference evidence="11" key="1">
    <citation type="submission" date="2023-04" db="EMBL/GenBank/DDBJ databases">
        <authorList>
            <person name="Vijverberg K."/>
            <person name="Xiong W."/>
            <person name="Schranz E."/>
        </authorList>
    </citation>
    <scope>NUCLEOTIDE SEQUENCE</scope>
</reference>
<dbReference type="InterPro" id="IPR001128">
    <property type="entry name" value="Cyt_P450"/>
</dbReference>
<evidence type="ECO:0000256" key="10">
    <source>
        <dbReference type="RuleBase" id="RU000461"/>
    </source>
</evidence>
<keyword evidence="6 9" id="KW-0408">Iron</keyword>
<keyword evidence="7 10" id="KW-0503">Monooxygenase</keyword>
<dbReference type="Gene3D" id="1.10.630.10">
    <property type="entry name" value="Cytochrome P450"/>
    <property type="match status" value="1"/>
</dbReference>
<dbReference type="CDD" id="cd20653">
    <property type="entry name" value="CYP81"/>
    <property type="match status" value="1"/>
</dbReference>
<comment type="subcellular location">
    <subcellularLocation>
        <location evidence="1">Membrane</location>
    </subcellularLocation>
</comment>
<dbReference type="Proteomes" id="UP001177003">
    <property type="component" value="Chromosome 4"/>
</dbReference>
<comment type="cofactor">
    <cofactor evidence="9">
        <name>heme</name>
        <dbReference type="ChEBI" id="CHEBI:30413"/>
    </cofactor>
</comment>
<sequence length="560" mass="64548">MEYLFITILLLLASFLFASHFRRKFSNLPPTLFPTLPLIGHLHLLKKPLYRTFAAISAKHGPILLLRFGFRRVLVVSSRSASEECFTKNDIIFANRPRLLAGKILGSNYTSIGWSSYGDHWRNLRRISTIEIFSSHRLNDLRDIRADEGRLMIRRLMSECSSPVNFKSVFHEMKLNLMMRMISGKRYFGGSGELEEEGKQFQEMVKETAMVADTSNLGDHLPIMRWFGMKGLEKKMIKLQKKRDAFFQELIEQQRKLEGIELENKKNNTMIEVLLQLQKTDPEYYTDEIITSFCLNLLTAGTDTSASTSEWALSLLLNHPHVIKKAQKEIDNHVGKNRLVNESDMSSLPYIRCIVNETLRMYPTVPLLVPHESSEDCVVGGFHIPRGTMLLINQWAIHRDPDLWSDPERFQPERFESVESTKDGFRFMPFGSGRRSCPGEGLAMRMVCLTMGLLMQCFDWERIGEEMVDMKEGLGLTMPKAQALSKREGKRNDQHLTIPAVFFFVRLRKPTDKVVIILVVTIIIFIDYNHHIFVNRSEVFIASYITPLIVSITEEEKKST</sequence>
<dbReference type="GO" id="GO:0020037">
    <property type="term" value="F:heme binding"/>
    <property type="evidence" value="ECO:0007669"/>
    <property type="project" value="InterPro"/>
</dbReference>
<feature type="binding site" description="axial binding residue" evidence="9">
    <location>
        <position position="437"/>
    </location>
    <ligand>
        <name>heme</name>
        <dbReference type="ChEBI" id="CHEBI:30413"/>
    </ligand>
    <ligandPart>
        <name>Fe</name>
        <dbReference type="ChEBI" id="CHEBI:18248"/>
    </ligandPart>
</feature>
<keyword evidence="3 9" id="KW-0349">Heme</keyword>
<evidence type="ECO:0000256" key="5">
    <source>
        <dbReference type="ARBA" id="ARBA00023002"/>
    </source>
</evidence>
<evidence type="ECO:0000256" key="6">
    <source>
        <dbReference type="ARBA" id="ARBA00023004"/>
    </source>
</evidence>
<keyword evidence="8" id="KW-0472">Membrane</keyword>
<dbReference type="PRINTS" id="PR00463">
    <property type="entry name" value="EP450I"/>
</dbReference>
<organism evidence="11 12">
    <name type="scientific">Lactuca saligna</name>
    <name type="common">Willowleaf lettuce</name>
    <dbReference type="NCBI Taxonomy" id="75948"/>
    <lineage>
        <taxon>Eukaryota</taxon>
        <taxon>Viridiplantae</taxon>
        <taxon>Streptophyta</taxon>
        <taxon>Embryophyta</taxon>
        <taxon>Tracheophyta</taxon>
        <taxon>Spermatophyta</taxon>
        <taxon>Magnoliopsida</taxon>
        <taxon>eudicotyledons</taxon>
        <taxon>Gunneridae</taxon>
        <taxon>Pentapetalae</taxon>
        <taxon>asterids</taxon>
        <taxon>campanulids</taxon>
        <taxon>Asterales</taxon>
        <taxon>Asteraceae</taxon>
        <taxon>Cichorioideae</taxon>
        <taxon>Cichorieae</taxon>
        <taxon>Lactucinae</taxon>
        <taxon>Lactuca</taxon>
    </lineage>
</organism>
<dbReference type="SUPFAM" id="SSF48264">
    <property type="entry name" value="Cytochrome P450"/>
    <property type="match status" value="1"/>
</dbReference>
<dbReference type="FunFam" id="1.10.630.10:FF:000023">
    <property type="entry name" value="Cytochrome P450 family protein"/>
    <property type="match status" value="1"/>
</dbReference>
<dbReference type="PANTHER" id="PTHR47947:SF24">
    <property type="entry name" value="ISOFLAVONE 2'-HYDROXYLASE-LIKE"/>
    <property type="match status" value="1"/>
</dbReference>
<evidence type="ECO:0000256" key="9">
    <source>
        <dbReference type="PIRSR" id="PIRSR602401-1"/>
    </source>
</evidence>
<comment type="similarity">
    <text evidence="2 10">Belongs to the cytochrome P450 family.</text>
</comment>
<dbReference type="PANTHER" id="PTHR47947">
    <property type="entry name" value="CYTOCHROME P450 82C3-RELATED"/>
    <property type="match status" value="1"/>
</dbReference>
<keyword evidence="4 9" id="KW-0479">Metal-binding</keyword>
<accession>A0AA36E5W5</accession>
<evidence type="ECO:0000256" key="2">
    <source>
        <dbReference type="ARBA" id="ARBA00010617"/>
    </source>
</evidence>
<evidence type="ECO:0000256" key="8">
    <source>
        <dbReference type="ARBA" id="ARBA00023136"/>
    </source>
</evidence>
<dbReference type="InterPro" id="IPR002401">
    <property type="entry name" value="Cyt_P450_E_grp-I"/>
</dbReference>
<evidence type="ECO:0000256" key="7">
    <source>
        <dbReference type="ARBA" id="ARBA00023033"/>
    </source>
</evidence>
<dbReference type="GO" id="GO:0004497">
    <property type="term" value="F:monooxygenase activity"/>
    <property type="evidence" value="ECO:0007669"/>
    <property type="project" value="UniProtKB-KW"/>
</dbReference>
<evidence type="ECO:0000313" key="12">
    <source>
        <dbReference type="Proteomes" id="UP001177003"/>
    </source>
</evidence>
<dbReference type="GO" id="GO:0016020">
    <property type="term" value="C:membrane"/>
    <property type="evidence" value="ECO:0007669"/>
    <property type="project" value="UniProtKB-SubCell"/>
</dbReference>
<dbReference type="AlphaFoldDB" id="A0AA36E5W5"/>
<dbReference type="EMBL" id="OX465080">
    <property type="protein sequence ID" value="CAI9282685.1"/>
    <property type="molecule type" value="Genomic_DNA"/>
</dbReference>
<evidence type="ECO:0000313" key="11">
    <source>
        <dbReference type="EMBL" id="CAI9282685.1"/>
    </source>
</evidence>
<evidence type="ECO:0000256" key="1">
    <source>
        <dbReference type="ARBA" id="ARBA00004370"/>
    </source>
</evidence>
<keyword evidence="12" id="KW-1185">Reference proteome</keyword>
<evidence type="ECO:0008006" key="13">
    <source>
        <dbReference type="Google" id="ProtNLM"/>
    </source>
</evidence>
<proteinExistence type="inferred from homology"/>
<name>A0AA36E5W5_LACSI</name>
<keyword evidence="5 10" id="KW-0560">Oxidoreductase</keyword>
<dbReference type="PRINTS" id="PR00385">
    <property type="entry name" value="P450"/>
</dbReference>
<evidence type="ECO:0000256" key="3">
    <source>
        <dbReference type="ARBA" id="ARBA00022617"/>
    </source>
</evidence>
<protein>
    <recommendedName>
        <fullName evidence="13">Cytochrome P450</fullName>
    </recommendedName>
</protein>
<gene>
    <name evidence="11" type="ORF">LSALG_LOCUS22312</name>
</gene>
<dbReference type="InterPro" id="IPR017972">
    <property type="entry name" value="Cyt_P450_CS"/>
</dbReference>